<gene>
    <name evidence="1" type="ORF">PR048_026679</name>
</gene>
<dbReference type="EMBL" id="JARBHB010000011">
    <property type="protein sequence ID" value="KAJ8873063.1"/>
    <property type="molecule type" value="Genomic_DNA"/>
</dbReference>
<accession>A0ABQ9GM10</accession>
<evidence type="ECO:0000313" key="1">
    <source>
        <dbReference type="EMBL" id="KAJ8873063.1"/>
    </source>
</evidence>
<dbReference type="Proteomes" id="UP001159363">
    <property type="component" value="Chromosome 10"/>
</dbReference>
<protein>
    <submittedName>
        <fullName evidence="1">Uncharacterized protein</fullName>
    </submittedName>
</protein>
<comment type="caution">
    <text evidence="1">The sequence shown here is derived from an EMBL/GenBank/DDBJ whole genome shotgun (WGS) entry which is preliminary data.</text>
</comment>
<name>A0ABQ9GM10_9NEOP</name>
<proteinExistence type="predicted"/>
<keyword evidence="2" id="KW-1185">Reference proteome</keyword>
<evidence type="ECO:0000313" key="2">
    <source>
        <dbReference type="Proteomes" id="UP001159363"/>
    </source>
</evidence>
<reference evidence="1 2" key="1">
    <citation type="submission" date="2023-02" db="EMBL/GenBank/DDBJ databases">
        <title>LHISI_Scaffold_Assembly.</title>
        <authorList>
            <person name="Stuart O.P."/>
            <person name="Cleave R."/>
            <person name="Magrath M.J.L."/>
            <person name="Mikheyev A.S."/>
        </authorList>
    </citation>
    <scope>NUCLEOTIDE SEQUENCE [LARGE SCALE GENOMIC DNA]</scope>
    <source>
        <strain evidence="1">Daus_M_001</strain>
        <tissue evidence="1">Leg muscle</tissue>
    </source>
</reference>
<organism evidence="1 2">
    <name type="scientific">Dryococelus australis</name>
    <dbReference type="NCBI Taxonomy" id="614101"/>
    <lineage>
        <taxon>Eukaryota</taxon>
        <taxon>Metazoa</taxon>
        <taxon>Ecdysozoa</taxon>
        <taxon>Arthropoda</taxon>
        <taxon>Hexapoda</taxon>
        <taxon>Insecta</taxon>
        <taxon>Pterygota</taxon>
        <taxon>Neoptera</taxon>
        <taxon>Polyneoptera</taxon>
        <taxon>Phasmatodea</taxon>
        <taxon>Verophasmatodea</taxon>
        <taxon>Anareolatae</taxon>
        <taxon>Phasmatidae</taxon>
        <taxon>Eurycanthinae</taxon>
        <taxon>Dryococelus</taxon>
    </lineage>
</organism>
<sequence>MPISAAHWLSVEGDDWASLPQQAIAEMNARRPADQRHCPARFQICENPVTRTRIEPCSPWWEASVLTAQSRWPPRRLVTSLPCSSPATRESFAVRCNQSDASLIPEPRPANQRMGLHWHSLQERHRRSAHGSELACSVLVELRLSVGISALILSFVDVKPVAKFNTGSYSSLARVRLSEIERKKKGVLGTHSSPGKDTLSLGGKDIEAEMPARYEIVKYWRREPVVPPHTRSAVAVVSSEATRTLTNHPYYYVTRTCLPEARSPIGPRCIGVTLLASHQGEPGSIPGGVNSAFSYLGIVPVDAAGRRLFSGIFRFPRPCILVLLHTHLASTSSDLKTAMTCHEKDRVLHTRFAAPLSPGCYGDSCRSYLTTQHSACDRPNDRGDVTALTERPPLFNRDSGKLRTSVCCLRKAGSDVCRVGSRVCIEGYLERGKGTSLPARQSRKQLRVDQARPVRPFQHAITTACWLAHSSSPYPQPALCPVDQGPHSVLPVLGFVPQPGITIGISGVDWRKEREHAGLRIPPPSSTYHFSGRVEKNRSAAAISPPPLSATQTRQVSFTTQSKSDYEYRGEVVFYFANTRQQNGATGQLRVGTPLANQLLSLETRHLRPDDMFAQMTGAKASSRY</sequence>